<keyword evidence="7 8" id="KW-0472">Membrane</keyword>
<feature type="transmembrane region" description="Helical" evidence="8">
    <location>
        <begin position="52"/>
        <end position="69"/>
    </location>
</feature>
<feature type="transmembrane region" description="Helical" evidence="8">
    <location>
        <begin position="89"/>
        <end position="109"/>
    </location>
</feature>
<dbReference type="Proteomes" id="UP000294558">
    <property type="component" value="Unassembled WGS sequence"/>
</dbReference>
<keyword evidence="5 8" id="KW-1133">Transmembrane helix</keyword>
<dbReference type="GO" id="GO:1902600">
    <property type="term" value="P:proton transmembrane transport"/>
    <property type="evidence" value="ECO:0007669"/>
    <property type="project" value="InterPro"/>
</dbReference>
<keyword evidence="3" id="KW-0050">Antiport</keyword>
<dbReference type="PANTHER" id="PTHR32507:SF8">
    <property type="entry name" value="CNH1P"/>
    <property type="match status" value="1"/>
</dbReference>
<evidence type="ECO:0000256" key="8">
    <source>
        <dbReference type="SAM" id="Phobius"/>
    </source>
</evidence>
<dbReference type="GO" id="GO:0015297">
    <property type="term" value="F:antiporter activity"/>
    <property type="evidence" value="ECO:0007669"/>
    <property type="project" value="UniProtKB-KW"/>
</dbReference>
<evidence type="ECO:0000256" key="1">
    <source>
        <dbReference type="ARBA" id="ARBA00004651"/>
    </source>
</evidence>
<dbReference type="RefSeq" id="WP_133867481.1">
    <property type="nucleotide sequence ID" value="NZ_SOAU01000001.1"/>
</dbReference>
<comment type="caution">
    <text evidence="10">The sequence shown here is derived from an EMBL/GenBank/DDBJ whole genome shotgun (WGS) entry which is preliminary data.</text>
</comment>
<keyword evidence="4 8" id="KW-0812">Transmembrane</keyword>
<dbReference type="PANTHER" id="PTHR32507">
    <property type="entry name" value="NA(+)/H(+) ANTIPORTER 1"/>
    <property type="match status" value="1"/>
</dbReference>
<evidence type="ECO:0000256" key="2">
    <source>
        <dbReference type="ARBA" id="ARBA00022448"/>
    </source>
</evidence>
<feature type="transmembrane region" description="Helical" evidence="8">
    <location>
        <begin position="276"/>
        <end position="294"/>
    </location>
</feature>
<organism evidence="10 11">
    <name type="scientific">Ilumatobacter fluminis</name>
    <dbReference type="NCBI Taxonomy" id="467091"/>
    <lineage>
        <taxon>Bacteria</taxon>
        <taxon>Bacillati</taxon>
        <taxon>Actinomycetota</taxon>
        <taxon>Acidimicrobiia</taxon>
        <taxon>Acidimicrobiales</taxon>
        <taxon>Ilumatobacteraceae</taxon>
        <taxon>Ilumatobacter</taxon>
    </lineage>
</organism>
<keyword evidence="2" id="KW-0813">Transport</keyword>
<dbReference type="AlphaFoldDB" id="A0A4R7HVU6"/>
<protein>
    <submittedName>
        <fullName evidence="10">Sodium/proton antiporter (CPA1 family)</fullName>
    </submittedName>
</protein>
<dbReference type="GO" id="GO:0005886">
    <property type="term" value="C:plasma membrane"/>
    <property type="evidence" value="ECO:0007669"/>
    <property type="project" value="UniProtKB-SubCell"/>
</dbReference>
<feature type="domain" description="Cation/H+ exchanger transmembrane" evidence="9">
    <location>
        <begin position="14"/>
        <end position="387"/>
    </location>
</feature>
<keyword evidence="6" id="KW-0406">Ion transport</keyword>
<dbReference type="EMBL" id="SOAU01000001">
    <property type="protein sequence ID" value="TDT14985.1"/>
    <property type="molecule type" value="Genomic_DNA"/>
</dbReference>
<evidence type="ECO:0000256" key="5">
    <source>
        <dbReference type="ARBA" id="ARBA00022989"/>
    </source>
</evidence>
<sequence length="428" mass="44778">MEADIAVIAGMIIAFALVSRRVASMALTMPMVFVAAGALTDWFGVVELAVETEGVAVLGEITLAIILFGDSARMDVRSLERQVGLPARLLLIGLPLTVLLGAVLFALLIPGLSGWEAALVAAILSPTDAALGQAVVEDRSVPKWVRQGLNVESGLNDGLAVPAVLLFIALATGEETKPGFWGRFIVEQIGLGVVIGVACGLVGGALLVRAHRHGLVQGIYAQLATLSIAVLAFAGSEVAGANGFIAAFTAGLAFGAATGREKAEEYDEYTEDTGRLLAIASFFVFGNLFVVEAVGDTTVAVVASAVLALTVMRMAPVAVAMTGMGAAPQTKLFIGWFGPRGLASMLFGLQLLEEGVAEGLSDADELFAIIAWTVVASVVAHGATATWGAHRYGEWYAAMPDHERDAMPESAEVRDRRVRWSLHRAPKV</sequence>
<accession>A0A4R7HVU6</accession>
<evidence type="ECO:0000313" key="11">
    <source>
        <dbReference type="Proteomes" id="UP000294558"/>
    </source>
</evidence>
<reference evidence="10 11" key="1">
    <citation type="submission" date="2019-03" db="EMBL/GenBank/DDBJ databases">
        <title>Sequencing the genomes of 1000 actinobacteria strains.</title>
        <authorList>
            <person name="Klenk H.-P."/>
        </authorList>
    </citation>
    <scope>NUCLEOTIDE SEQUENCE [LARGE SCALE GENOMIC DNA]</scope>
    <source>
        <strain evidence="10 11">DSM 18936</strain>
    </source>
</reference>
<feature type="transmembrane region" description="Helical" evidence="8">
    <location>
        <begin position="300"/>
        <end position="320"/>
    </location>
</feature>
<name>A0A4R7HVU6_9ACTN</name>
<evidence type="ECO:0000256" key="4">
    <source>
        <dbReference type="ARBA" id="ARBA00022692"/>
    </source>
</evidence>
<feature type="transmembrane region" description="Helical" evidence="8">
    <location>
        <begin position="332"/>
        <end position="352"/>
    </location>
</feature>
<dbReference type="OrthoDB" id="4174405at2"/>
<gene>
    <name evidence="10" type="ORF">BDK89_0544</name>
</gene>
<feature type="transmembrane region" description="Helical" evidence="8">
    <location>
        <begin position="185"/>
        <end position="208"/>
    </location>
</feature>
<dbReference type="InterPro" id="IPR006153">
    <property type="entry name" value="Cation/H_exchanger_TM"/>
</dbReference>
<feature type="transmembrane region" description="Helical" evidence="8">
    <location>
        <begin position="239"/>
        <end position="256"/>
    </location>
</feature>
<evidence type="ECO:0000256" key="7">
    <source>
        <dbReference type="ARBA" id="ARBA00023136"/>
    </source>
</evidence>
<evidence type="ECO:0000256" key="3">
    <source>
        <dbReference type="ARBA" id="ARBA00022449"/>
    </source>
</evidence>
<dbReference type="Pfam" id="PF00999">
    <property type="entry name" value="Na_H_Exchanger"/>
    <property type="match status" value="1"/>
</dbReference>
<feature type="transmembrane region" description="Helical" evidence="8">
    <location>
        <begin position="367"/>
        <end position="389"/>
    </location>
</feature>
<feature type="transmembrane region" description="Helical" evidence="8">
    <location>
        <begin position="215"/>
        <end position="233"/>
    </location>
</feature>
<evidence type="ECO:0000313" key="10">
    <source>
        <dbReference type="EMBL" id="TDT14985.1"/>
    </source>
</evidence>
<evidence type="ECO:0000256" key="6">
    <source>
        <dbReference type="ARBA" id="ARBA00023065"/>
    </source>
</evidence>
<keyword evidence="11" id="KW-1185">Reference proteome</keyword>
<comment type="subcellular location">
    <subcellularLocation>
        <location evidence="1">Cell membrane</location>
        <topology evidence="1">Multi-pass membrane protein</topology>
    </subcellularLocation>
</comment>
<proteinExistence type="predicted"/>
<evidence type="ECO:0000259" key="9">
    <source>
        <dbReference type="Pfam" id="PF00999"/>
    </source>
</evidence>